<accession>A0A9D5BQ53</accession>
<dbReference type="AlphaFoldDB" id="A0A9D5BQ53"/>
<evidence type="ECO:0000259" key="3">
    <source>
        <dbReference type="PROSITE" id="PS50144"/>
    </source>
</evidence>
<feature type="coiled-coil region" evidence="2">
    <location>
        <begin position="294"/>
        <end position="328"/>
    </location>
</feature>
<organism evidence="4 5">
    <name type="scientific">Pisum sativum</name>
    <name type="common">Garden pea</name>
    <name type="synonym">Lathyrus oleraceus</name>
    <dbReference type="NCBI Taxonomy" id="3888"/>
    <lineage>
        <taxon>Eukaryota</taxon>
        <taxon>Viridiplantae</taxon>
        <taxon>Streptophyta</taxon>
        <taxon>Embryophyta</taxon>
        <taxon>Tracheophyta</taxon>
        <taxon>Spermatophyta</taxon>
        <taxon>Magnoliopsida</taxon>
        <taxon>eudicotyledons</taxon>
        <taxon>Gunneridae</taxon>
        <taxon>Pentapetalae</taxon>
        <taxon>rosids</taxon>
        <taxon>fabids</taxon>
        <taxon>Fabales</taxon>
        <taxon>Fabaceae</taxon>
        <taxon>Papilionoideae</taxon>
        <taxon>50 kb inversion clade</taxon>
        <taxon>NPAAA clade</taxon>
        <taxon>Hologalegina</taxon>
        <taxon>IRL clade</taxon>
        <taxon>Fabeae</taxon>
        <taxon>Lathyrus</taxon>
    </lineage>
</organism>
<sequence>MDEHKQSCVENFEKFTWKVENFSFLDTQLNYYSEPFVVGGYPWKILLYKRGDNADGLSLFLSVVETANMSNGWSRHVKFRLLVFNQHDSNKTIISDELELEFNARLTEFGLKSFVSSTLLHDSHSGFLVKDVCIVGAKISIYKSKHEKEVSKDTYLNTSYTSQSQAENLEVEGRSQTQEKVQSHESELVDFKGLGQIEKAFVPLLEEACTQQPSLIVSQQKRSGKFMEWAFMALGRVLYFLKTKKVKDMNDLACKELQMLWEELELFSFDLTWLEPRVQSALRMKSYLEKLDESQKLKNTLVVLELEIERLKSKIDTLDVSIDAARELMRIEDLEETDLEAELGFMKS</sequence>
<evidence type="ECO:0000256" key="2">
    <source>
        <dbReference type="SAM" id="Coils"/>
    </source>
</evidence>
<gene>
    <name evidence="4" type="ORF">KIW84_015074</name>
</gene>
<name>A0A9D5BQ53_PEA</name>
<proteinExistence type="predicted"/>
<evidence type="ECO:0000313" key="4">
    <source>
        <dbReference type="EMBL" id="KAI5447477.1"/>
    </source>
</evidence>
<dbReference type="PANTHER" id="PTHR46236:SF36">
    <property type="entry name" value="MATH (MEPRIN AND TRAF-C-LIKE) DOMAIN PROTEIN"/>
    <property type="match status" value="1"/>
</dbReference>
<dbReference type="Gene3D" id="2.60.210.10">
    <property type="entry name" value="Apoptosis, Tumor Necrosis Factor Receptor Associated Protein 2, Chain A"/>
    <property type="match status" value="1"/>
</dbReference>
<dbReference type="EMBL" id="JAMSHJ010000001">
    <property type="protein sequence ID" value="KAI5447477.1"/>
    <property type="molecule type" value="Genomic_DNA"/>
</dbReference>
<evidence type="ECO:0000313" key="5">
    <source>
        <dbReference type="Proteomes" id="UP001058974"/>
    </source>
</evidence>
<dbReference type="PROSITE" id="PS50144">
    <property type="entry name" value="MATH"/>
    <property type="match status" value="1"/>
</dbReference>
<protein>
    <recommendedName>
        <fullName evidence="3">MATH domain-containing protein</fullName>
    </recommendedName>
</protein>
<dbReference type="Gramene" id="Psat1g190680.1">
    <property type="protein sequence ID" value="Psat1g190680.1.cds"/>
    <property type="gene ID" value="Psat1g190680"/>
</dbReference>
<dbReference type="InterPro" id="IPR050804">
    <property type="entry name" value="MCC"/>
</dbReference>
<comment type="caution">
    <text evidence="4">The sequence shown here is derived from an EMBL/GenBank/DDBJ whole genome shotgun (WGS) entry which is preliminary data.</text>
</comment>
<dbReference type="Gramene" id="Psat01G0507400-T1">
    <property type="protein sequence ID" value="KAI5447477.1"/>
    <property type="gene ID" value="KIW84_015074"/>
</dbReference>
<dbReference type="SMART" id="SM00061">
    <property type="entry name" value="MATH"/>
    <property type="match status" value="1"/>
</dbReference>
<keyword evidence="1 2" id="KW-0175">Coiled coil</keyword>
<dbReference type="PANTHER" id="PTHR46236">
    <property type="entry name" value="TRAF-LIKE SUPERFAMILY PROTEIN"/>
    <property type="match status" value="1"/>
</dbReference>
<feature type="domain" description="MATH" evidence="3">
    <location>
        <begin position="12"/>
        <end position="139"/>
    </location>
</feature>
<evidence type="ECO:0000256" key="1">
    <source>
        <dbReference type="ARBA" id="ARBA00023054"/>
    </source>
</evidence>
<dbReference type="InterPro" id="IPR008974">
    <property type="entry name" value="TRAF-like"/>
</dbReference>
<dbReference type="CDD" id="cd00121">
    <property type="entry name" value="MATH"/>
    <property type="match status" value="1"/>
</dbReference>
<reference evidence="4 5" key="1">
    <citation type="journal article" date="2022" name="Nat. Genet.">
        <title>Improved pea reference genome and pan-genome highlight genomic features and evolutionary characteristics.</title>
        <authorList>
            <person name="Yang T."/>
            <person name="Liu R."/>
            <person name="Luo Y."/>
            <person name="Hu S."/>
            <person name="Wang D."/>
            <person name="Wang C."/>
            <person name="Pandey M.K."/>
            <person name="Ge S."/>
            <person name="Xu Q."/>
            <person name="Li N."/>
            <person name="Li G."/>
            <person name="Huang Y."/>
            <person name="Saxena R.K."/>
            <person name="Ji Y."/>
            <person name="Li M."/>
            <person name="Yan X."/>
            <person name="He Y."/>
            <person name="Liu Y."/>
            <person name="Wang X."/>
            <person name="Xiang C."/>
            <person name="Varshney R.K."/>
            <person name="Ding H."/>
            <person name="Gao S."/>
            <person name="Zong X."/>
        </authorList>
    </citation>
    <scope>NUCLEOTIDE SEQUENCE [LARGE SCALE GENOMIC DNA]</scope>
    <source>
        <strain evidence="4 5">cv. Zhongwan 6</strain>
    </source>
</reference>
<dbReference type="Pfam" id="PF22486">
    <property type="entry name" value="MATH_2"/>
    <property type="match status" value="1"/>
</dbReference>
<keyword evidence="5" id="KW-1185">Reference proteome</keyword>
<dbReference type="InterPro" id="IPR002083">
    <property type="entry name" value="MATH/TRAF_dom"/>
</dbReference>
<dbReference type="Proteomes" id="UP001058974">
    <property type="component" value="Chromosome 1"/>
</dbReference>
<dbReference type="SUPFAM" id="SSF49599">
    <property type="entry name" value="TRAF domain-like"/>
    <property type="match status" value="1"/>
</dbReference>